<dbReference type="RefSeq" id="XP_008869916.1">
    <property type="nucleotide sequence ID" value="XM_008871694.1"/>
</dbReference>
<dbReference type="PANTHER" id="PTHR13832">
    <property type="entry name" value="PROTEIN PHOSPHATASE 2C"/>
    <property type="match status" value="1"/>
</dbReference>
<evidence type="ECO:0000313" key="7">
    <source>
        <dbReference type="EMBL" id="ETW00918.1"/>
    </source>
</evidence>
<protein>
    <recommendedName>
        <fullName evidence="6">PPM-type phosphatase domain-containing protein</fullName>
    </recommendedName>
</protein>
<proteinExistence type="inferred from homology"/>
<dbReference type="GO" id="GO:0046872">
    <property type="term" value="F:metal ion binding"/>
    <property type="evidence" value="ECO:0007669"/>
    <property type="project" value="UniProtKB-KW"/>
</dbReference>
<dbReference type="STRING" id="157072.A0A024U5R7"/>
<dbReference type="PROSITE" id="PS51257">
    <property type="entry name" value="PROKAR_LIPOPROTEIN"/>
    <property type="match status" value="1"/>
</dbReference>
<dbReference type="GO" id="GO:0004722">
    <property type="term" value="F:protein serine/threonine phosphatase activity"/>
    <property type="evidence" value="ECO:0007669"/>
    <property type="project" value="InterPro"/>
</dbReference>
<organism evidence="7">
    <name type="scientific">Aphanomyces invadans</name>
    <dbReference type="NCBI Taxonomy" id="157072"/>
    <lineage>
        <taxon>Eukaryota</taxon>
        <taxon>Sar</taxon>
        <taxon>Stramenopiles</taxon>
        <taxon>Oomycota</taxon>
        <taxon>Saprolegniomycetes</taxon>
        <taxon>Saprolegniales</taxon>
        <taxon>Verrucalvaceae</taxon>
        <taxon>Aphanomyces</taxon>
    </lineage>
</organism>
<name>A0A024U5R7_9STRA</name>
<dbReference type="PANTHER" id="PTHR13832:SF863">
    <property type="entry name" value="PPM-TYPE PHOSPHATASE DOMAIN-CONTAINING PROTEIN"/>
    <property type="match status" value="1"/>
</dbReference>
<comment type="similarity">
    <text evidence="5">Belongs to the PP2C family.</text>
</comment>
<feature type="domain" description="PPM-type phosphatase" evidence="6">
    <location>
        <begin position="25"/>
        <end position="296"/>
    </location>
</feature>
<dbReference type="Pfam" id="PF00481">
    <property type="entry name" value="PP2C"/>
    <property type="match status" value="1"/>
</dbReference>
<evidence type="ECO:0000259" key="6">
    <source>
        <dbReference type="PROSITE" id="PS51746"/>
    </source>
</evidence>
<keyword evidence="3 5" id="KW-0378">Hydrolase</keyword>
<dbReference type="SMART" id="SM00332">
    <property type="entry name" value="PP2Cc"/>
    <property type="match status" value="1"/>
</dbReference>
<gene>
    <name evidence="7" type="ORF">H310_06575</name>
</gene>
<dbReference type="InterPro" id="IPR036457">
    <property type="entry name" value="PPM-type-like_dom_sf"/>
</dbReference>
<dbReference type="PROSITE" id="PS51746">
    <property type="entry name" value="PPM_2"/>
    <property type="match status" value="1"/>
</dbReference>
<dbReference type="PROSITE" id="PS01032">
    <property type="entry name" value="PPM_1"/>
    <property type="match status" value="1"/>
</dbReference>
<keyword evidence="2" id="KW-0479">Metal-binding</keyword>
<evidence type="ECO:0000256" key="1">
    <source>
        <dbReference type="ARBA" id="ARBA00004170"/>
    </source>
</evidence>
<dbReference type="GeneID" id="20083625"/>
<dbReference type="AlphaFoldDB" id="A0A024U5R7"/>
<evidence type="ECO:0000256" key="5">
    <source>
        <dbReference type="RuleBase" id="RU003465"/>
    </source>
</evidence>
<evidence type="ECO:0000256" key="3">
    <source>
        <dbReference type="ARBA" id="ARBA00022801"/>
    </source>
</evidence>
<dbReference type="InterPro" id="IPR000222">
    <property type="entry name" value="PP2C_BS"/>
</dbReference>
<dbReference type="GO" id="GO:0016020">
    <property type="term" value="C:membrane"/>
    <property type="evidence" value="ECO:0007669"/>
    <property type="project" value="UniProtKB-SubCell"/>
</dbReference>
<dbReference type="InterPro" id="IPR001932">
    <property type="entry name" value="PPM-type_phosphatase-like_dom"/>
</dbReference>
<dbReference type="EMBL" id="KI913963">
    <property type="protein sequence ID" value="ETW00918.1"/>
    <property type="molecule type" value="Genomic_DNA"/>
</dbReference>
<evidence type="ECO:0000256" key="2">
    <source>
        <dbReference type="ARBA" id="ARBA00022723"/>
    </source>
</evidence>
<dbReference type="OrthoDB" id="10264738at2759"/>
<accession>A0A024U5R7</accession>
<dbReference type="SUPFAM" id="SSF81606">
    <property type="entry name" value="PP2C-like"/>
    <property type="match status" value="1"/>
</dbReference>
<dbReference type="VEuPathDB" id="FungiDB:H310_06575"/>
<sequence length="298" mass="32813">MSRFLNEPLTDKKSETYTESALGLTIGVSCMQGWRESMEDAELVDTSLPGLHKVALLSIFDGHGGDFIAKETAKQIVDRIVSTDDYNAFDGKNPYTLVSALSEAFLRTDDALREAHLDGTADEVGATGLVVLVTERHIISANVGDSRCILSDKSGQVPIQMSLDHKPDHEAEKLRIIAAGGNVFRGRVCGGVAVSRGFGDFWFKRNEENNPDKKPWEHFVIAEPCVNIHVRSPDTDEFLVLGCDGIYDVMSNEQIQMFTRDKLAEGKTPTVVAELLMEECLHKGSRDNMSVIVALLNQ</sequence>
<dbReference type="Gene3D" id="3.60.40.10">
    <property type="entry name" value="PPM-type phosphatase domain"/>
    <property type="match status" value="1"/>
</dbReference>
<comment type="subcellular location">
    <subcellularLocation>
        <location evidence="1">Membrane</location>
        <topology evidence="1">Peripheral membrane protein</topology>
    </subcellularLocation>
</comment>
<dbReference type="eggNOG" id="KOG0698">
    <property type="taxonomic scope" value="Eukaryota"/>
</dbReference>
<dbReference type="CDD" id="cd00143">
    <property type="entry name" value="PP2Cc"/>
    <property type="match status" value="1"/>
</dbReference>
<dbReference type="InterPro" id="IPR015655">
    <property type="entry name" value="PP2C"/>
</dbReference>
<keyword evidence="4 5" id="KW-0904">Protein phosphatase</keyword>
<reference evidence="7" key="1">
    <citation type="submission" date="2013-12" db="EMBL/GenBank/DDBJ databases">
        <title>The Genome Sequence of Aphanomyces invadans NJM9701.</title>
        <authorList>
            <consortium name="The Broad Institute Genomics Platform"/>
            <person name="Russ C."/>
            <person name="Tyler B."/>
            <person name="van West P."/>
            <person name="Dieguez-Uribeondo J."/>
            <person name="Young S.K."/>
            <person name="Zeng Q."/>
            <person name="Gargeya S."/>
            <person name="Fitzgerald M."/>
            <person name="Abouelleil A."/>
            <person name="Alvarado L."/>
            <person name="Chapman S.B."/>
            <person name="Gainer-Dewar J."/>
            <person name="Goldberg J."/>
            <person name="Griggs A."/>
            <person name="Gujja S."/>
            <person name="Hansen M."/>
            <person name="Howarth C."/>
            <person name="Imamovic A."/>
            <person name="Ireland A."/>
            <person name="Larimer J."/>
            <person name="McCowan C."/>
            <person name="Murphy C."/>
            <person name="Pearson M."/>
            <person name="Poon T.W."/>
            <person name="Priest M."/>
            <person name="Roberts A."/>
            <person name="Saif S."/>
            <person name="Shea T."/>
            <person name="Sykes S."/>
            <person name="Wortman J."/>
            <person name="Nusbaum C."/>
            <person name="Birren B."/>
        </authorList>
    </citation>
    <scope>NUCLEOTIDE SEQUENCE [LARGE SCALE GENOMIC DNA]</scope>
    <source>
        <strain evidence="7">NJM9701</strain>
    </source>
</reference>
<evidence type="ECO:0000256" key="4">
    <source>
        <dbReference type="ARBA" id="ARBA00022912"/>
    </source>
</evidence>